<dbReference type="InterPro" id="IPR036872">
    <property type="entry name" value="CH_dom_sf"/>
</dbReference>
<dbReference type="PANTHER" id="PTHR47385">
    <property type="entry name" value="CALPONIN"/>
    <property type="match status" value="1"/>
</dbReference>
<name>A0A1W0WSL8_HYPEX</name>
<accession>A0A1W0WSL8</accession>
<dbReference type="PROSITE" id="PS50021">
    <property type="entry name" value="CH"/>
    <property type="match status" value="1"/>
</dbReference>
<evidence type="ECO:0000259" key="1">
    <source>
        <dbReference type="PROSITE" id="PS50021"/>
    </source>
</evidence>
<dbReference type="OrthoDB" id="21595at2759"/>
<dbReference type="GO" id="GO:0051015">
    <property type="term" value="F:actin filament binding"/>
    <property type="evidence" value="ECO:0007669"/>
    <property type="project" value="TreeGrafter"/>
</dbReference>
<keyword evidence="3" id="KW-1185">Reference proteome</keyword>
<dbReference type="SMART" id="SM00033">
    <property type="entry name" value="CH"/>
    <property type="match status" value="1"/>
</dbReference>
<gene>
    <name evidence="2" type="ORF">BV898_07788</name>
</gene>
<dbReference type="InterPro" id="IPR001715">
    <property type="entry name" value="CH_dom"/>
</dbReference>
<reference evidence="3" key="1">
    <citation type="submission" date="2017-01" db="EMBL/GenBank/DDBJ databases">
        <title>Comparative genomics of anhydrobiosis in the tardigrade Hypsibius dujardini.</title>
        <authorList>
            <person name="Yoshida Y."/>
            <person name="Koutsovoulos G."/>
            <person name="Laetsch D."/>
            <person name="Stevens L."/>
            <person name="Kumar S."/>
            <person name="Horikawa D."/>
            <person name="Ishino K."/>
            <person name="Komine S."/>
            <person name="Tomita M."/>
            <person name="Blaxter M."/>
            <person name="Arakawa K."/>
        </authorList>
    </citation>
    <scope>NUCLEOTIDE SEQUENCE [LARGE SCALE GENOMIC DNA]</scope>
    <source>
        <strain evidence="3">Z151</strain>
    </source>
</reference>
<dbReference type="EMBL" id="MTYJ01000052">
    <property type="protein sequence ID" value="OQV18199.1"/>
    <property type="molecule type" value="Genomic_DNA"/>
</dbReference>
<dbReference type="InterPro" id="IPR050606">
    <property type="entry name" value="Calponin-like"/>
</dbReference>
<proteinExistence type="predicted"/>
<comment type="caution">
    <text evidence="2">The sequence shown here is derived from an EMBL/GenBank/DDBJ whole genome shotgun (WGS) entry which is preliminary data.</text>
</comment>
<dbReference type="AlphaFoldDB" id="A0A1W0WSL8"/>
<feature type="domain" description="Calponin-homology (CH)" evidence="1">
    <location>
        <begin position="21"/>
        <end position="127"/>
    </location>
</feature>
<dbReference type="Pfam" id="PF00307">
    <property type="entry name" value="CH"/>
    <property type="match status" value="1"/>
</dbReference>
<dbReference type="GO" id="GO:0007015">
    <property type="term" value="P:actin filament organization"/>
    <property type="evidence" value="ECO:0007669"/>
    <property type="project" value="TreeGrafter"/>
</dbReference>
<sequence>MPIEYGIKGQMVNLIAAKRDPGFEAAALRWIFGVLGEPVPDQPIEQVLKNGQVLFRFLQKIRPDLVKGNVYSGELAAKQRENVGSFIDGITKLGLRQSDLFQTEDLYEGKNIPQVLIALQAVGTHLQTSNPDVPAFGPAPKHG</sequence>
<dbReference type="InterPro" id="IPR003096">
    <property type="entry name" value="SM22_calponin"/>
</dbReference>
<dbReference type="SUPFAM" id="SSF47576">
    <property type="entry name" value="Calponin-homology domain, CH-domain"/>
    <property type="match status" value="1"/>
</dbReference>
<evidence type="ECO:0000313" key="3">
    <source>
        <dbReference type="Proteomes" id="UP000192578"/>
    </source>
</evidence>
<dbReference type="PANTHER" id="PTHR47385:SF14">
    <property type="entry name" value="TRANSGELIN"/>
    <property type="match status" value="1"/>
</dbReference>
<protein>
    <recommendedName>
        <fullName evidence="1">Calponin-homology (CH) domain-containing protein</fullName>
    </recommendedName>
</protein>
<organism evidence="2 3">
    <name type="scientific">Hypsibius exemplaris</name>
    <name type="common">Freshwater tardigrade</name>
    <dbReference type="NCBI Taxonomy" id="2072580"/>
    <lineage>
        <taxon>Eukaryota</taxon>
        <taxon>Metazoa</taxon>
        <taxon>Ecdysozoa</taxon>
        <taxon>Tardigrada</taxon>
        <taxon>Eutardigrada</taxon>
        <taxon>Parachela</taxon>
        <taxon>Hypsibioidea</taxon>
        <taxon>Hypsibiidae</taxon>
        <taxon>Hypsibius</taxon>
    </lineage>
</organism>
<dbReference type="PRINTS" id="PR00888">
    <property type="entry name" value="SM22CALPONIN"/>
</dbReference>
<evidence type="ECO:0000313" key="2">
    <source>
        <dbReference type="EMBL" id="OQV18199.1"/>
    </source>
</evidence>
<dbReference type="Proteomes" id="UP000192578">
    <property type="component" value="Unassembled WGS sequence"/>
</dbReference>
<dbReference type="GO" id="GO:0015629">
    <property type="term" value="C:actin cytoskeleton"/>
    <property type="evidence" value="ECO:0007669"/>
    <property type="project" value="TreeGrafter"/>
</dbReference>
<dbReference type="Gene3D" id="1.10.418.10">
    <property type="entry name" value="Calponin-like domain"/>
    <property type="match status" value="1"/>
</dbReference>